<accession>A0ABQ6K3F1</accession>
<name>A0ABQ6K3F1_9MICO</name>
<proteinExistence type="predicted"/>
<comment type="caution">
    <text evidence="2">The sequence shown here is derived from an EMBL/GenBank/DDBJ whole genome shotgun (WGS) entry which is preliminary data.</text>
</comment>
<dbReference type="Proteomes" id="UP001157034">
    <property type="component" value="Unassembled WGS sequence"/>
</dbReference>
<sequence length="71" mass="7715">MSDEKMEPAAEMPRMGDGMTPHMDGSEHAMGEHTMEEHAMGEHGMDEHAMGTDDMAMGGKAEKPDAEELPD</sequence>
<feature type="compositionally biased region" description="Basic and acidic residues" evidence="1">
    <location>
        <begin position="60"/>
        <end position="71"/>
    </location>
</feature>
<dbReference type="RefSeq" id="WP_284253738.1">
    <property type="nucleotide sequence ID" value="NZ_BAAAQO010000002.1"/>
</dbReference>
<evidence type="ECO:0008006" key="4">
    <source>
        <dbReference type="Google" id="ProtNLM"/>
    </source>
</evidence>
<keyword evidence="3" id="KW-1185">Reference proteome</keyword>
<evidence type="ECO:0000313" key="3">
    <source>
        <dbReference type="Proteomes" id="UP001157034"/>
    </source>
</evidence>
<protein>
    <recommendedName>
        <fullName evidence="4">Copper resistance protein B</fullName>
    </recommendedName>
</protein>
<gene>
    <name evidence="2" type="ORF">GCM10025881_16830</name>
</gene>
<feature type="region of interest" description="Disordered" evidence="1">
    <location>
        <begin position="1"/>
        <end position="28"/>
    </location>
</feature>
<evidence type="ECO:0000256" key="1">
    <source>
        <dbReference type="SAM" id="MobiDB-lite"/>
    </source>
</evidence>
<feature type="region of interest" description="Disordered" evidence="1">
    <location>
        <begin position="45"/>
        <end position="71"/>
    </location>
</feature>
<dbReference type="EMBL" id="BSVB01000001">
    <property type="protein sequence ID" value="GMA94859.1"/>
    <property type="molecule type" value="Genomic_DNA"/>
</dbReference>
<reference evidence="3" key="1">
    <citation type="journal article" date="2019" name="Int. J. Syst. Evol. Microbiol.">
        <title>The Global Catalogue of Microorganisms (GCM) 10K type strain sequencing project: providing services to taxonomists for standard genome sequencing and annotation.</title>
        <authorList>
            <consortium name="The Broad Institute Genomics Platform"/>
            <consortium name="The Broad Institute Genome Sequencing Center for Infectious Disease"/>
            <person name="Wu L."/>
            <person name="Ma J."/>
        </authorList>
    </citation>
    <scope>NUCLEOTIDE SEQUENCE [LARGE SCALE GENOMIC DNA]</scope>
    <source>
        <strain evidence="3">NBRC 108894</strain>
    </source>
</reference>
<evidence type="ECO:0000313" key="2">
    <source>
        <dbReference type="EMBL" id="GMA94859.1"/>
    </source>
</evidence>
<organism evidence="2 3">
    <name type="scientific">Pseudolysinimonas kribbensis</name>
    <dbReference type="NCBI Taxonomy" id="433641"/>
    <lineage>
        <taxon>Bacteria</taxon>
        <taxon>Bacillati</taxon>
        <taxon>Actinomycetota</taxon>
        <taxon>Actinomycetes</taxon>
        <taxon>Micrococcales</taxon>
        <taxon>Microbacteriaceae</taxon>
        <taxon>Pseudolysinimonas</taxon>
    </lineage>
</organism>